<proteinExistence type="predicted"/>
<dbReference type="PANTHER" id="PTHR11895">
    <property type="entry name" value="TRANSAMIDASE"/>
    <property type="match status" value="1"/>
</dbReference>
<dbReference type="InterPro" id="IPR023631">
    <property type="entry name" value="Amidase_dom"/>
</dbReference>
<organism evidence="2 3">
    <name type="scientific">marine gamma proteobacterium HTCC2143</name>
    <dbReference type="NCBI Taxonomy" id="247633"/>
    <lineage>
        <taxon>Bacteria</taxon>
        <taxon>Pseudomonadati</taxon>
        <taxon>Pseudomonadota</taxon>
        <taxon>Gammaproteobacteria</taxon>
        <taxon>Cellvibrionales</taxon>
        <taxon>Spongiibacteraceae</taxon>
        <taxon>BD1-7 clade</taxon>
    </lineage>
</organism>
<feature type="domain" description="Amidase" evidence="1">
    <location>
        <begin position="25"/>
        <end position="441"/>
    </location>
</feature>
<dbReference type="Gene3D" id="3.90.1300.10">
    <property type="entry name" value="Amidase signature (AS) domain"/>
    <property type="match status" value="1"/>
</dbReference>
<dbReference type="OrthoDB" id="9811471at2"/>
<evidence type="ECO:0000259" key="1">
    <source>
        <dbReference type="Pfam" id="PF01425"/>
    </source>
</evidence>
<name>A0Y7L8_9GAMM</name>
<dbReference type="GO" id="GO:0003824">
    <property type="term" value="F:catalytic activity"/>
    <property type="evidence" value="ECO:0007669"/>
    <property type="project" value="InterPro"/>
</dbReference>
<dbReference type="InterPro" id="IPR000120">
    <property type="entry name" value="Amidase"/>
</dbReference>
<dbReference type="InterPro" id="IPR036928">
    <property type="entry name" value="AS_sf"/>
</dbReference>
<dbReference type="AlphaFoldDB" id="A0Y7L8"/>
<reference evidence="2 3" key="1">
    <citation type="journal article" date="2010" name="J. Bacteriol.">
        <title>Genome sequence of the oligotrophic marine Gammaproteobacterium HTCC2143, isolated from the Oregon Coast.</title>
        <authorList>
            <person name="Oh H.M."/>
            <person name="Kang I."/>
            <person name="Ferriera S."/>
            <person name="Giovannoni S.J."/>
            <person name="Cho J.C."/>
        </authorList>
    </citation>
    <scope>NUCLEOTIDE SEQUENCE [LARGE SCALE GENOMIC DNA]</scope>
    <source>
        <strain evidence="2 3">HTCC2143</strain>
    </source>
</reference>
<dbReference type="eggNOG" id="COG0154">
    <property type="taxonomic scope" value="Bacteria"/>
</dbReference>
<dbReference type="Pfam" id="PF01425">
    <property type="entry name" value="Amidase"/>
    <property type="match status" value="1"/>
</dbReference>
<sequence length="460" mass="48822">MSDFYYLDASTIAKKIHSRAISSVEVTQQLLTRIKALSHLGAFVTVTAERALADAARADREIAAGTIRSALHGVPIAYKDLLATQGVTTTSGTAIYADYVPDFDATVVARLQAAGAVMLGKLKLTEGAFAKHHPAVDVPKNPWNDDLWTGVSSSGSGVATASGLCFASLGTDTGGSIRFPSAANGIVGLKPTWGRVSRYGAFPLAYSLDHIGPMTRSVTDAAAMLHIIAGVDIKDPTSSAAPVADYLAPSGRDLRSLKIGVDANYNDEDTAPEHVAAVHEVLAVLQSRGCKIVPIVMPWRAVSKNWVITTAVEAAHAHRDSFPERRSEYGSLADLLDLGLSVSAESYMLVELERRNLIAQLRGIFSRCDLIVSPSMLLYGPPNEGSVKMESAEADRAANLKFTAPFDYSGSPTLSIPWRSADGAVPASVQLIGPELGEHLLIDVGRELEAARGELAHPDL</sequence>
<gene>
    <name evidence="2" type="ORF">GP2143_12741</name>
</gene>
<dbReference type="InterPro" id="IPR020556">
    <property type="entry name" value="Amidase_CS"/>
</dbReference>
<dbReference type="Proteomes" id="UP000004931">
    <property type="component" value="Unassembled WGS sequence"/>
</dbReference>
<evidence type="ECO:0000313" key="3">
    <source>
        <dbReference type="Proteomes" id="UP000004931"/>
    </source>
</evidence>
<keyword evidence="3" id="KW-1185">Reference proteome</keyword>
<protein>
    <submittedName>
        <fullName evidence="2">Glutamyl-tRNA, putative</fullName>
    </submittedName>
</protein>
<dbReference type="PROSITE" id="PS00571">
    <property type="entry name" value="AMIDASES"/>
    <property type="match status" value="1"/>
</dbReference>
<dbReference type="EMBL" id="AAVT01000001">
    <property type="protein sequence ID" value="EAW32122.1"/>
    <property type="molecule type" value="Genomic_DNA"/>
</dbReference>
<evidence type="ECO:0000313" key="2">
    <source>
        <dbReference type="EMBL" id="EAW32122.1"/>
    </source>
</evidence>
<accession>A0Y7L8</accession>
<dbReference type="PANTHER" id="PTHR11895:SF176">
    <property type="entry name" value="AMIDASE AMID-RELATED"/>
    <property type="match status" value="1"/>
</dbReference>
<dbReference type="STRING" id="247633.GP2143_12741"/>
<comment type="caution">
    <text evidence="2">The sequence shown here is derived from an EMBL/GenBank/DDBJ whole genome shotgun (WGS) entry which is preliminary data.</text>
</comment>
<dbReference type="SUPFAM" id="SSF75304">
    <property type="entry name" value="Amidase signature (AS) enzymes"/>
    <property type="match status" value="1"/>
</dbReference>